<evidence type="ECO:0000313" key="1">
    <source>
        <dbReference type="EMBL" id="KAG8363826.1"/>
    </source>
</evidence>
<dbReference type="EMBL" id="WHWC01000019">
    <property type="protein sequence ID" value="KAG8363826.1"/>
    <property type="molecule type" value="Genomic_DNA"/>
</dbReference>
<dbReference type="Proteomes" id="UP000826271">
    <property type="component" value="Unassembled WGS sequence"/>
</dbReference>
<protein>
    <submittedName>
        <fullName evidence="1">Uncharacterized protein</fullName>
    </submittedName>
</protein>
<organism evidence="1 2">
    <name type="scientific">Buddleja alternifolia</name>
    <dbReference type="NCBI Taxonomy" id="168488"/>
    <lineage>
        <taxon>Eukaryota</taxon>
        <taxon>Viridiplantae</taxon>
        <taxon>Streptophyta</taxon>
        <taxon>Embryophyta</taxon>
        <taxon>Tracheophyta</taxon>
        <taxon>Spermatophyta</taxon>
        <taxon>Magnoliopsida</taxon>
        <taxon>eudicotyledons</taxon>
        <taxon>Gunneridae</taxon>
        <taxon>Pentapetalae</taxon>
        <taxon>asterids</taxon>
        <taxon>lamiids</taxon>
        <taxon>Lamiales</taxon>
        <taxon>Scrophulariaceae</taxon>
        <taxon>Buddlejeae</taxon>
        <taxon>Buddleja</taxon>
    </lineage>
</organism>
<name>A0AAV6W7J5_9LAMI</name>
<sequence>MESPVTVVDQETENMDNSNSECIHIFSFFAGSDLNSFRHGQMGAYNFVILDKNSASPIIERLDPEQVTEARLAAFFCSYGQVTFSFFPFHRLMELELKKMFDTVQSIHDEMFYLRERNAAMAFEAFL</sequence>
<gene>
    <name evidence="1" type="ORF">BUALT_Bualt19G0062600</name>
</gene>
<dbReference type="AlphaFoldDB" id="A0AAV6W7J5"/>
<evidence type="ECO:0000313" key="2">
    <source>
        <dbReference type="Proteomes" id="UP000826271"/>
    </source>
</evidence>
<proteinExistence type="predicted"/>
<comment type="caution">
    <text evidence="1">The sequence shown here is derived from an EMBL/GenBank/DDBJ whole genome shotgun (WGS) entry which is preliminary data.</text>
</comment>
<reference evidence="1" key="1">
    <citation type="submission" date="2019-10" db="EMBL/GenBank/DDBJ databases">
        <authorList>
            <person name="Zhang R."/>
            <person name="Pan Y."/>
            <person name="Wang J."/>
            <person name="Ma R."/>
            <person name="Yu S."/>
        </authorList>
    </citation>
    <scope>NUCLEOTIDE SEQUENCE</scope>
    <source>
        <strain evidence="1">LA-IB0</strain>
        <tissue evidence="1">Leaf</tissue>
    </source>
</reference>
<accession>A0AAV6W7J5</accession>
<keyword evidence="2" id="KW-1185">Reference proteome</keyword>